<dbReference type="PROSITE" id="PS51767">
    <property type="entry name" value="PEPTIDASE_A1"/>
    <property type="match status" value="1"/>
</dbReference>
<dbReference type="PROSITE" id="PS00141">
    <property type="entry name" value="ASP_PROTEASE"/>
    <property type="match status" value="1"/>
</dbReference>
<proteinExistence type="inferred from homology"/>
<evidence type="ECO:0000313" key="9">
    <source>
        <dbReference type="Proteomes" id="UP001642501"/>
    </source>
</evidence>
<dbReference type="CDD" id="cd06097">
    <property type="entry name" value="Aspergillopepsin_like"/>
    <property type="match status" value="1"/>
</dbReference>
<feature type="signal peptide" evidence="6">
    <location>
        <begin position="1"/>
        <end position="19"/>
    </location>
</feature>
<name>A0ABP0DBS9_9PEZI</name>
<dbReference type="InterPro" id="IPR001461">
    <property type="entry name" value="Aspartic_peptidase_A1"/>
</dbReference>
<dbReference type="PANTHER" id="PTHR47966:SF2">
    <property type="entry name" value="ASPERGILLOPEPSIN-1-RELATED"/>
    <property type="match status" value="1"/>
</dbReference>
<feature type="chain" id="PRO_5046570935" description="Peptidase A1 domain-containing protein" evidence="6">
    <location>
        <begin position="20"/>
        <end position="409"/>
    </location>
</feature>
<gene>
    <name evidence="8" type="ORF">SEPCBS57363_001702</name>
</gene>
<dbReference type="SUPFAM" id="SSF50630">
    <property type="entry name" value="Acid proteases"/>
    <property type="match status" value="1"/>
</dbReference>
<evidence type="ECO:0000256" key="6">
    <source>
        <dbReference type="SAM" id="SignalP"/>
    </source>
</evidence>
<reference evidence="8 9" key="1">
    <citation type="submission" date="2024-01" db="EMBL/GenBank/DDBJ databases">
        <authorList>
            <person name="Allen C."/>
            <person name="Tagirdzhanova G."/>
        </authorList>
    </citation>
    <scope>NUCLEOTIDE SEQUENCE [LARGE SCALE GENOMIC DNA]</scope>
    <source>
        <strain evidence="8 9">CBS 573.63</strain>
    </source>
</reference>
<keyword evidence="4 5" id="KW-0378">Hydrolase</keyword>
<evidence type="ECO:0000256" key="2">
    <source>
        <dbReference type="ARBA" id="ARBA00022670"/>
    </source>
</evidence>
<dbReference type="InterPro" id="IPR033121">
    <property type="entry name" value="PEPTIDASE_A1"/>
</dbReference>
<dbReference type="PANTHER" id="PTHR47966">
    <property type="entry name" value="BETA-SITE APP-CLEAVING ENZYME, ISOFORM A-RELATED"/>
    <property type="match status" value="1"/>
</dbReference>
<evidence type="ECO:0000256" key="1">
    <source>
        <dbReference type="ARBA" id="ARBA00007447"/>
    </source>
</evidence>
<dbReference type="InterPro" id="IPR034163">
    <property type="entry name" value="Aspergillopepsin-like_cat_dom"/>
</dbReference>
<organism evidence="8 9">
    <name type="scientific">Sporothrix epigloea</name>
    <dbReference type="NCBI Taxonomy" id="1892477"/>
    <lineage>
        <taxon>Eukaryota</taxon>
        <taxon>Fungi</taxon>
        <taxon>Dikarya</taxon>
        <taxon>Ascomycota</taxon>
        <taxon>Pezizomycotina</taxon>
        <taxon>Sordariomycetes</taxon>
        <taxon>Sordariomycetidae</taxon>
        <taxon>Ophiostomatales</taxon>
        <taxon>Ophiostomataceae</taxon>
        <taxon>Sporothrix</taxon>
    </lineage>
</organism>
<keyword evidence="9" id="KW-1185">Reference proteome</keyword>
<dbReference type="InterPro" id="IPR021109">
    <property type="entry name" value="Peptidase_aspartic_dom_sf"/>
</dbReference>
<keyword evidence="2 5" id="KW-0645">Protease</keyword>
<evidence type="ECO:0000256" key="5">
    <source>
        <dbReference type="RuleBase" id="RU000454"/>
    </source>
</evidence>
<dbReference type="Gene3D" id="2.40.70.10">
    <property type="entry name" value="Acid Proteases"/>
    <property type="match status" value="2"/>
</dbReference>
<feature type="domain" description="Peptidase A1" evidence="7">
    <location>
        <begin position="94"/>
        <end position="405"/>
    </location>
</feature>
<keyword evidence="6" id="KW-0732">Signal</keyword>
<dbReference type="InterPro" id="IPR001969">
    <property type="entry name" value="Aspartic_peptidase_AS"/>
</dbReference>
<sequence>MAPLASFLAVAGLASLVAAVPSPKVGITVGTTVHQVRNPDYVSNGPLALYKTYLKYGVNPPENLRKYVERSGFLTKRSEATVKSTPTNNVDDAYTIPVSIGTPPQVMQLNLDTGSADLWVFSTETESDDVGGQKLYNPSSSSTSKKMAGYTWTISYGDGSSADGDIYTDKVTIGGITVSKQAVELAQDVSSSFTLQNTSDGILGMGFDSINMASPSTVQTFFGNAQSKLNSPLFTADLKFHAVGSYGFGFINSSLHTGSIVYEDVDNSNGWWSWTSSGYAIGSGSFVSTNVTGIADTGTTLLLLPVDIVEAYYNKVSGSSYSNTYDGFTFPCSSTVPPFTFGVGKLRFKIPANYLNYGAVETGSSTCFGGIQLNLAVGTSIFGDVALKSAFVVFNGASKPTIGWANKKL</sequence>
<evidence type="ECO:0000313" key="8">
    <source>
        <dbReference type="EMBL" id="CAK7265673.1"/>
    </source>
</evidence>
<evidence type="ECO:0000256" key="4">
    <source>
        <dbReference type="ARBA" id="ARBA00022801"/>
    </source>
</evidence>
<evidence type="ECO:0000256" key="3">
    <source>
        <dbReference type="ARBA" id="ARBA00022750"/>
    </source>
</evidence>
<keyword evidence="3 5" id="KW-0064">Aspartyl protease</keyword>
<dbReference type="Proteomes" id="UP001642501">
    <property type="component" value="Unassembled WGS sequence"/>
</dbReference>
<protein>
    <recommendedName>
        <fullName evidence="7">Peptidase A1 domain-containing protein</fullName>
    </recommendedName>
</protein>
<evidence type="ECO:0000259" key="7">
    <source>
        <dbReference type="PROSITE" id="PS51767"/>
    </source>
</evidence>
<comment type="caution">
    <text evidence="8">The sequence shown here is derived from an EMBL/GenBank/DDBJ whole genome shotgun (WGS) entry which is preliminary data.</text>
</comment>
<dbReference type="EMBL" id="CAWUOM010000018">
    <property type="protein sequence ID" value="CAK7265673.1"/>
    <property type="molecule type" value="Genomic_DNA"/>
</dbReference>
<dbReference type="PRINTS" id="PR00792">
    <property type="entry name" value="PEPSIN"/>
</dbReference>
<dbReference type="Pfam" id="PF00026">
    <property type="entry name" value="Asp"/>
    <property type="match status" value="1"/>
</dbReference>
<comment type="similarity">
    <text evidence="1 5">Belongs to the peptidase A1 family.</text>
</comment>
<accession>A0ABP0DBS9</accession>